<keyword evidence="10 11" id="KW-0472">Membrane</keyword>
<evidence type="ECO:0000256" key="11">
    <source>
        <dbReference type="SAM" id="Phobius"/>
    </source>
</evidence>
<reference evidence="13 14" key="1">
    <citation type="journal article" date="2021" name="Sci. Rep.">
        <title>The genome of the diatom Chaetoceros tenuissimus carries an ancient integrated fragment of an extant virus.</title>
        <authorList>
            <person name="Hongo Y."/>
            <person name="Kimura K."/>
            <person name="Takaki Y."/>
            <person name="Yoshida Y."/>
            <person name="Baba S."/>
            <person name="Kobayashi G."/>
            <person name="Nagasaki K."/>
            <person name="Hano T."/>
            <person name="Tomaru Y."/>
        </authorList>
    </citation>
    <scope>NUCLEOTIDE SEQUENCE [LARGE SCALE GENOMIC DNA]</scope>
    <source>
        <strain evidence="13 14">NIES-3715</strain>
    </source>
</reference>
<evidence type="ECO:0000256" key="10">
    <source>
        <dbReference type="ARBA" id="ARBA00023136"/>
    </source>
</evidence>
<evidence type="ECO:0000256" key="8">
    <source>
        <dbReference type="ARBA" id="ARBA00022840"/>
    </source>
</evidence>
<keyword evidence="14" id="KW-1185">Reference proteome</keyword>
<proteinExistence type="predicted"/>
<feature type="transmembrane region" description="Helical" evidence="11">
    <location>
        <begin position="199"/>
        <end position="219"/>
    </location>
</feature>
<comment type="subcellular location">
    <subcellularLocation>
        <location evidence="1">Endoplasmic reticulum membrane</location>
    </subcellularLocation>
</comment>
<evidence type="ECO:0000256" key="1">
    <source>
        <dbReference type="ARBA" id="ARBA00004586"/>
    </source>
</evidence>
<keyword evidence="6" id="KW-0833">Ubl conjugation pathway</keyword>
<organism evidence="13 14">
    <name type="scientific">Chaetoceros tenuissimus</name>
    <dbReference type="NCBI Taxonomy" id="426638"/>
    <lineage>
        <taxon>Eukaryota</taxon>
        <taxon>Sar</taxon>
        <taxon>Stramenopiles</taxon>
        <taxon>Ochrophyta</taxon>
        <taxon>Bacillariophyta</taxon>
        <taxon>Coscinodiscophyceae</taxon>
        <taxon>Chaetocerotophycidae</taxon>
        <taxon>Chaetocerotales</taxon>
        <taxon>Chaetocerotaceae</taxon>
        <taxon>Chaetoceros</taxon>
    </lineage>
</organism>
<dbReference type="Proteomes" id="UP001054902">
    <property type="component" value="Unassembled WGS sequence"/>
</dbReference>
<dbReference type="EC" id="2.3.2.23" evidence="2"/>
<evidence type="ECO:0000256" key="9">
    <source>
        <dbReference type="ARBA" id="ARBA00022989"/>
    </source>
</evidence>
<gene>
    <name evidence="13" type="ORF">CTEN210_08429</name>
</gene>
<evidence type="ECO:0000313" key="13">
    <source>
        <dbReference type="EMBL" id="GFH51953.1"/>
    </source>
</evidence>
<dbReference type="SMART" id="SM00212">
    <property type="entry name" value="UBCc"/>
    <property type="match status" value="1"/>
</dbReference>
<keyword evidence="4 11" id="KW-0812">Transmembrane</keyword>
<comment type="caution">
    <text evidence="13">The sequence shown here is derived from an EMBL/GenBank/DDBJ whole genome shotgun (WGS) entry which is preliminary data.</text>
</comment>
<keyword evidence="3" id="KW-0808">Transferase</keyword>
<dbReference type="Gene3D" id="3.10.110.10">
    <property type="entry name" value="Ubiquitin Conjugating Enzyme"/>
    <property type="match status" value="1"/>
</dbReference>
<keyword evidence="7" id="KW-0256">Endoplasmic reticulum</keyword>
<dbReference type="AlphaFoldDB" id="A0AAD3CTP5"/>
<evidence type="ECO:0000313" key="14">
    <source>
        <dbReference type="Proteomes" id="UP001054902"/>
    </source>
</evidence>
<dbReference type="GO" id="GO:0005524">
    <property type="term" value="F:ATP binding"/>
    <property type="evidence" value="ECO:0007669"/>
    <property type="project" value="UniProtKB-KW"/>
</dbReference>
<sequence>MASDMCTRRLARELKAIQTNPMTNPKVYTRPLESNLLEWHYVIEGSKDTPYETGFYWGKLIFPKTYPLKPPSVMMLTPNGRFITGRRLCLSMSDYHPESWNPMWSVSTIITGLISFMAETAPTLGSMESSTAQKKKYAKYSLEFNVKDPQFRQLFPELVEKHEEIMNERIKLLGEDAVQQEKEEFAVMNRSNKKDNEQIQSVLTLLAGFVALLSVLFAMRFL</sequence>
<feature type="domain" description="UBC core" evidence="12">
    <location>
        <begin position="5"/>
        <end position="164"/>
    </location>
</feature>
<evidence type="ECO:0000256" key="7">
    <source>
        <dbReference type="ARBA" id="ARBA00022824"/>
    </source>
</evidence>
<evidence type="ECO:0000256" key="5">
    <source>
        <dbReference type="ARBA" id="ARBA00022741"/>
    </source>
</evidence>
<name>A0AAD3CTP5_9STRA</name>
<keyword evidence="9 11" id="KW-1133">Transmembrane helix</keyword>
<evidence type="ECO:0000256" key="6">
    <source>
        <dbReference type="ARBA" id="ARBA00022786"/>
    </source>
</evidence>
<dbReference type="CDD" id="cd23799">
    <property type="entry name" value="UBCc_UBE2J"/>
    <property type="match status" value="1"/>
</dbReference>
<dbReference type="GO" id="GO:0005789">
    <property type="term" value="C:endoplasmic reticulum membrane"/>
    <property type="evidence" value="ECO:0007669"/>
    <property type="project" value="UniProtKB-SubCell"/>
</dbReference>
<dbReference type="GO" id="GO:0061631">
    <property type="term" value="F:ubiquitin conjugating enzyme activity"/>
    <property type="evidence" value="ECO:0007669"/>
    <property type="project" value="UniProtKB-EC"/>
</dbReference>
<dbReference type="InterPro" id="IPR050113">
    <property type="entry name" value="Ub_conjugating_enzyme"/>
</dbReference>
<protein>
    <recommendedName>
        <fullName evidence="2">E2 ubiquitin-conjugating enzyme</fullName>
        <ecNumber evidence="2">2.3.2.23</ecNumber>
    </recommendedName>
</protein>
<keyword evidence="8" id="KW-0067">ATP-binding</keyword>
<dbReference type="FunFam" id="3.10.110.10:FF:000023">
    <property type="entry name" value="Ubiquitin-conjugating enzyme E2 J2"/>
    <property type="match status" value="1"/>
</dbReference>
<dbReference type="Pfam" id="PF00179">
    <property type="entry name" value="UQ_con"/>
    <property type="match status" value="1"/>
</dbReference>
<dbReference type="EMBL" id="BLLK01000045">
    <property type="protein sequence ID" value="GFH51953.1"/>
    <property type="molecule type" value="Genomic_DNA"/>
</dbReference>
<dbReference type="PROSITE" id="PS50127">
    <property type="entry name" value="UBC_2"/>
    <property type="match status" value="1"/>
</dbReference>
<evidence type="ECO:0000256" key="4">
    <source>
        <dbReference type="ARBA" id="ARBA00022692"/>
    </source>
</evidence>
<dbReference type="InterPro" id="IPR016135">
    <property type="entry name" value="UBQ-conjugating_enzyme/RWD"/>
</dbReference>
<accession>A0AAD3CTP5</accession>
<dbReference type="PANTHER" id="PTHR24067">
    <property type="entry name" value="UBIQUITIN-CONJUGATING ENZYME E2"/>
    <property type="match status" value="1"/>
</dbReference>
<dbReference type="InterPro" id="IPR000608">
    <property type="entry name" value="UBC"/>
</dbReference>
<keyword evidence="5" id="KW-0547">Nucleotide-binding</keyword>
<evidence type="ECO:0000256" key="3">
    <source>
        <dbReference type="ARBA" id="ARBA00022679"/>
    </source>
</evidence>
<dbReference type="SUPFAM" id="SSF54495">
    <property type="entry name" value="UBC-like"/>
    <property type="match status" value="1"/>
</dbReference>
<evidence type="ECO:0000259" key="12">
    <source>
        <dbReference type="PROSITE" id="PS50127"/>
    </source>
</evidence>
<evidence type="ECO:0000256" key="2">
    <source>
        <dbReference type="ARBA" id="ARBA00012486"/>
    </source>
</evidence>